<reference evidence="1 2" key="1">
    <citation type="journal article" date="2021" name="Nat. Commun.">
        <title>Genetic determinants of endophytism in the Arabidopsis root mycobiome.</title>
        <authorList>
            <person name="Mesny F."/>
            <person name="Miyauchi S."/>
            <person name="Thiergart T."/>
            <person name="Pickel B."/>
            <person name="Atanasova L."/>
            <person name="Karlsson M."/>
            <person name="Huettel B."/>
            <person name="Barry K.W."/>
            <person name="Haridas S."/>
            <person name="Chen C."/>
            <person name="Bauer D."/>
            <person name="Andreopoulos W."/>
            <person name="Pangilinan J."/>
            <person name="LaButti K."/>
            <person name="Riley R."/>
            <person name="Lipzen A."/>
            <person name="Clum A."/>
            <person name="Drula E."/>
            <person name="Henrissat B."/>
            <person name="Kohler A."/>
            <person name="Grigoriev I.V."/>
            <person name="Martin F.M."/>
            <person name="Hacquard S."/>
        </authorList>
    </citation>
    <scope>NUCLEOTIDE SEQUENCE [LARGE SCALE GENOMIC DNA]</scope>
    <source>
        <strain evidence="1 2">MPI-SDFR-AT-0079</strain>
    </source>
</reference>
<comment type="caution">
    <text evidence="1">The sequence shown here is derived from an EMBL/GenBank/DDBJ whole genome shotgun (WGS) entry which is preliminary data.</text>
</comment>
<evidence type="ECO:0000313" key="2">
    <source>
        <dbReference type="Proteomes" id="UP000724584"/>
    </source>
</evidence>
<gene>
    <name evidence="1" type="ORF">F5144DRAFT_593369</name>
</gene>
<keyword evidence="2" id="KW-1185">Reference proteome</keyword>
<dbReference type="Proteomes" id="UP000724584">
    <property type="component" value="Unassembled WGS sequence"/>
</dbReference>
<accession>A0ACB7P8L2</accession>
<organism evidence="1 2">
    <name type="scientific">Chaetomium tenue</name>
    <dbReference type="NCBI Taxonomy" id="1854479"/>
    <lineage>
        <taxon>Eukaryota</taxon>
        <taxon>Fungi</taxon>
        <taxon>Dikarya</taxon>
        <taxon>Ascomycota</taxon>
        <taxon>Pezizomycotina</taxon>
        <taxon>Sordariomycetes</taxon>
        <taxon>Sordariomycetidae</taxon>
        <taxon>Sordariales</taxon>
        <taxon>Chaetomiaceae</taxon>
        <taxon>Chaetomium</taxon>
    </lineage>
</organism>
<dbReference type="EMBL" id="JAGIZQ010000004">
    <property type="protein sequence ID" value="KAH6632657.1"/>
    <property type="molecule type" value="Genomic_DNA"/>
</dbReference>
<protein>
    <submittedName>
        <fullName evidence="1">Uncharacterized protein</fullName>
    </submittedName>
</protein>
<evidence type="ECO:0000313" key="1">
    <source>
        <dbReference type="EMBL" id="KAH6632657.1"/>
    </source>
</evidence>
<proteinExistence type="predicted"/>
<name>A0ACB7P8L2_9PEZI</name>
<sequence length="87" mass="9685">MPALRTQQPRKTAVGDPWTPTPNRHRDSTWRAPGCVTPLIRPSAESPERRARMTCMNRSGQSGRLYRKLLLQQQFAAASNPGVVCGL</sequence>